<keyword evidence="2" id="KW-1185">Reference proteome</keyword>
<name>A0ACC2YGW4_9PEZI</name>
<organism evidence="1 2">
    <name type="scientific">Coniosporium tulheliwenetii</name>
    <dbReference type="NCBI Taxonomy" id="3383036"/>
    <lineage>
        <taxon>Eukaryota</taxon>
        <taxon>Fungi</taxon>
        <taxon>Dikarya</taxon>
        <taxon>Ascomycota</taxon>
        <taxon>Pezizomycotina</taxon>
        <taxon>Dothideomycetes</taxon>
        <taxon>Dothideomycetes incertae sedis</taxon>
        <taxon>Coniosporium</taxon>
    </lineage>
</organism>
<dbReference type="Proteomes" id="UP001172680">
    <property type="component" value="Unassembled WGS sequence"/>
</dbReference>
<protein>
    <submittedName>
        <fullName evidence="1">Uncharacterized protein</fullName>
    </submittedName>
</protein>
<evidence type="ECO:0000313" key="1">
    <source>
        <dbReference type="EMBL" id="KAJ9634539.1"/>
    </source>
</evidence>
<dbReference type="EMBL" id="JAPDRP010000032">
    <property type="protein sequence ID" value="KAJ9634539.1"/>
    <property type="molecule type" value="Genomic_DNA"/>
</dbReference>
<comment type="caution">
    <text evidence="1">The sequence shown here is derived from an EMBL/GenBank/DDBJ whole genome shotgun (WGS) entry which is preliminary data.</text>
</comment>
<sequence length="502" mass="55508">MLGKRKRSLSEPALVVAPLTEANLAALDAASSPRTSPRTLSRSSASSGAMSSNRSNISTSQLTAILQTHRIYRNRNRPMPTGLQKLVVSVQSPREGPTTPKSGRIAKHIPVLQNMSESDLIAHLEEHLLYSPATALDGGEEHIFRSHDQLWNEESVPRPDTTGNTVLREALGRVGKVPRPKPDSCYGYWERSFTSGELDKQRALSSRCRVSDRDPSWPYQILEWKGEEGSPRRGELQAMRDGAAAVHTVRHLFCETGTPEPAEHETAVFSLVVTSKAAEFYVNWRRDDSDEGVSWEMDSIGMGLLERPEDVFQLRSISMNILRWAQGLRLARIKAALSSTLAPPITPVPDPPLVQPRRVLQSVTITSTHSVAENVEGLVTPGDGEIEIRDEGQADQACACAVAYIRACAHAYARPLCVNRLGKDLDLDNAAATYERAVTIGEDWLRKRTAQFCMLYWGRVVRTDGFKSLTRRALIQLYEKVDTDGRVAGDDELKAVRGLSPP</sequence>
<gene>
    <name evidence="1" type="ORF">H2199_008996</name>
</gene>
<proteinExistence type="predicted"/>
<accession>A0ACC2YGW4</accession>
<reference evidence="1" key="1">
    <citation type="submission" date="2022-10" db="EMBL/GenBank/DDBJ databases">
        <title>Culturing micro-colonial fungi from biological soil crusts in the Mojave desert and describing Neophaeococcomyces mojavensis, and introducing the new genera and species Taxawa tesnikishii.</title>
        <authorList>
            <person name="Kurbessoian T."/>
            <person name="Stajich J.E."/>
        </authorList>
    </citation>
    <scope>NUCLEOTIDE SEQUENCE</scope>
    <source>
        <strain evidence="1">JES_115</strain>
    </source>
</reference>
<evidence type="ECO:0000313" key="2">
    <source>
        <dbReference type="Proteomes" id="UP001172680"/>
    </source>
</evidence>